<reference evidence="2" key="1">
    <citation type="journal article" date="2022" name="Microorganisms">
        <title>Two New Species of Filamentous Sulfur Bacteria of the Genus Thiothrix, Thiothrix winogradskyi sp. nov. and 'Candidatus Thiothrix sulfatifontis' sp. nov.</title>
        <authorList>
            <person name="Ravin N.V."/>
            <person name="Rossetti S."/>
            <person name="Beletsky A.V."/>
            <person name="Kadnikov V.V."/>
            <person name="Rudenko T.S."/>
            <person name="Smolyakov D.D."/>
            <person name="Moskvitina M.I."/>
            <person name="Gureeva M.V."/>
            <person name="Mardanov A.V."/>
            <person name="Grabovich M.Y."/>
        </authorList>
    </citation>
    <scope>NUCLEOTIDE SEQUENCE</scope>
    <source>
        <strain evidence="2">CT3</strain>
    </source>
</reference>
<keyword evidence="1" id="KW-0732">Signal</keyword>
<protein>
    <submittedName>
        <fullName evidence="2">Uncharacterized protein</fullName>
    </submittedName>
</protein>
<sequence length="65" mass="6802">MFKVIVAAVLFMAASASIADTTSSVDVASSAKVPVIVKNEPVSATMCRLHFEDGSQKEVACVNTK</sequence>
<evidence type="ECO:0000313" key="3">
    <source>
        <dbReference type="Proteomes" id="UP001054801"/>
    </source>
</evidence>
<dbReference type="Proteomes" id="UP001054801">
    <property type="component" value="Chromosome"/>
</dbReference>
<evidence type="ECO:0000256" key="1">
    <source>
        <dbReference type="SAM" id="SignalP"/>
    </source>
</evidence>
<organism evidence="2 3">
    <name type="scientific">Thiothrix winogradskyi</name>
    <dbReference type="NCBI Taxonomy" id="96472"/>
    <lineage>
        <taxon>Bacteria</taxon>
        <taxon>Pseudomonadati</taxon>
        <taxon>Pseudomonadota</taxon>
        <taxon>Gammaproteobacteria</taxon>
        <taxon>Thiotrichales</taxon>
        <taxon>Thiotrichaceae</taxon>
        <taxon>Thiothrix</taxon>
    </lineage>
</organism>
<feature type="signal peptide" evidence="1">
    <location>
        <begin position="1"/>
        <end position="19"/>
    </location>
</feature>
<dbReference type="RefSeq" id="WP_236500993.1">
    <property type="nucleotide sequence ID" value="NZ_CP091244.1"/>
</dbReference>
<dbReference type="EMBL" id="CP091244">
    <property type="protein sequence ID" value="UJS25688.1"/>
    <property type="molecule type" value="Genomic_DNA"/>
</dbReference>
<accession>A0ABY3T5D6</accession>
<proteinExistence type="predicted"/>
<gene>
    <name evidence="2" type="ORF">L2Y54_06505</name>
</gene>
<feature type="chain" id="PRO_5045778527" evidence="1">
    <location>
        <begin position="20"/>
        <end position="65"/>
    </location>
</feature>
<evidence type="ECO:0000313" key="2">
    <source>
        <dbReference type="EMBL" id="UJS25688.1"/>
    </source>
</evidence>
<name>A0ABY3T5D6_9GAMM</name>
<keyword evidence="3" id="KW-1185">Reference proteome</keyword>